<gene>
    <name evidence="2" type="ORF">GQ588_04795</name>
</gene>
<name>A0A857DGS7_9FIRM</name>
<evidence type="ECO:0000259" key="1">
    <source>
        <dbReference type="SMART" id="SM00065"/>
    </source>
</evidence>
<evidence type="ECO:0000313" key="2">
    <source>
        <dbReference type="EMBL" id="QHA00013.1"/>
    </source>
</evidence>
<keyword evidence="2" id="KW-0418">Kinase</keyword>
<sequence>MSKTQVSELLKILDREIMTKKILSELNNYINLKDSIIAVMKHLKQITNCDAIGIRIYDGKDYPFYACEGLPEMQISEEPPLCSVNPELKILKLSQDEFWSTKCICMDVIQGKADRNIPFFTSQGSFWANDLPSVLKTKDKHCIAAGFKSVALIRIMARDNCIGLIQLLCKSAPFYLDMILYLEMVGTYIGMAINNSLTYTRMKEAYDSMNQLIPMCSSCKKINTEEESWITIEEYLFQQTGSEFTHTICPECIEELYPALYHKLKEKENKEEAFKAV</sequence>
<dbReference type="RefSeq" id="WP_025205346.1">
    <property type="nucleotide sequence ID" value="NZ_CP046996.1"/>
</dbReference>
<evidence type="ECO:0000313" key="3">
    <source>
        <dbReference type="Proteomes" id="UP000430508"/>
    </source>
</evidence>
<reference evidence="2 3" key="1">
    <citation type="submission" date="2019-12" db="EMBL/GenBank/DDBJ databases">
        <title>Sequence classification of anaerobic respiratory reductive dehalogenases: First we see many, then we see few.</title>
        <authorList>
            <person name="Molenda O."/>
            <person name="Puentes Jacome L.A."/>
            <person name="Cao X."/>
            <person name="Nesbo C.L."/>
            <person name="Tang S."/>
            <person name="Morson N."/>
            <person name="Patron J."/>
            <person name="Lomheim L."/>
            <person name="Wishart D.S."/>
            <person name="Edwards E.A."/>
        </authorList>
    </citation>
    <scope>NUCLEOTIDE SEQUENCE [LARGE SCALE GENOMIC DNA]</scope>
    <source>
        <strain evidence="2 3">12DCA</strain>
    </source>
</reference>
<organism evidence="2 3">
    <name type="scientific">Dehalobacter restrictus</name>
    <dbReference type="NCBI Taxonomy" id="55583"/>
    <lineage>
        <taxon>Bacteria</taxon>
        <taxon>Bacillati</taxon>
        <taxon>Bacillota</taxon>
        <taxon>Clostridia</taxon>
        <taxon>Eubacteriales</taxon>
        <taxon>Desulfitobacteriaceae</taxon>
        <taxon>Dehalobacter</taxon>
    </lineage>
</organism>
<feature type="domain" description="GAF" evidence="1">
    <location>
        <begin position="31"/>
        <end position="203"/>
    </location>
</feature>
<protein>
    <submittedName>
        <fullName evidence="2">Histidine kinase</fullName>
    </submittedName>
</protein>
<dbReference type="AlphaFoldDB" id="A0A857DGS7"/>
<proteinExistence type="predicted"/>
<dbReference type="InterPro" id="IPR029016">
    <property type="entry name" value="GAF-like_dom_sf"/>
</dbReference>
<keyword evidence="2" id="KW-0808">Transferase</keyword>
<dbReference type="GO" id="GO:0016301">
    <property type="term" value="F:kinase activity"/>
    <property type="evidence" value="ECO:0007669"/>
    <property type="project" value="UniProtKB-KW"/>
</dbReference>
<dbReference type="SUPFAM" id="SSF55781">
    <property type="entry name" value="GAF domain-like"/>
    <property type="match status" value="1"/>
</dbReference>
<dbReference type="InterPro" id="IPR003018">
    <property type="entry name" value="GAF"/>
</dbReference>
<dbReference type="EMBL" id="CP046996">
    <property type="protein sequence ID" value="QHA00013.1"/>
    <property type="molecule type" value="Genomic_DNA"/>
</dbReference>
<accession>A0A857DGS7</accession>
<dbReference type="Proteomes" id="UP000430508">
    <property type="component" value="Chromosome"/>
</dbReference>
<dbReference type="Gene3D" id="3.30.450.40">
    <property type="match status" value="1"/>
</dbReference>
<dbReference type="SMART" id="SM00065">
    <property type="entry name" value="GAF"/>
    <property type="match status" value="1"/>
</dbReference>